<organism evidence="3 4">
    <name type="scientific">Citrus unshiu</name>
    <name type="common">Satsuma mandarin</name>
    <name type="synonym">Citrus nobilis var. unshiu</name>
    <dbReference type="NCBI Taxonomy" id="55188"/>
    <lineage>
        <taxon>Eukaryota</taxon>
        <taxon>Viridiplantae</taxon>
        <taxon>Streptophyta</taxon>
        <taxon>Embryophyta</taxon>
        <taxon>Tracheophyta</taxon>
        <taxon>Spermatophyta</taxon>
        <taxon>Magnoliopsida</taxon>
        <taxon>eudicotyledons</taxon>
        <taxon>Gunneridae</taxon>
        <taxon>Pentapetalae</taxon>
        <taxon>rosids</taxon>
        <taxon>malvids</taxon>
        <taxon>Sapindales</taxon>
        <taxon>Rutaceae</taxon>
        <taxon>Aurantioideae</taxon>
        <taxon>Citrus</taxon>
    </lineage>
</organism>
<evidence type="ECO:0000313" key="4">
    <source>
        <dbReference type="Proteomes" id="UP000236630"/>
    </source>
</evidence>
<evidence type="ECO:0000259" key="2">
    <source>
        <dbReference type="Pfam" id="PF13966"/>
    </source>
</evidence>
<accession>A0A2H5MVA9</accession>
<dbReference type="PANTHER" id="PTHR34023">
    <property type="entry name" value="RNASE H DOMAIN-CONTAINING PROTEIN"/>
    <property type="match status" value="1"/>
</dbReference>
<dbReference type="Pfam" id="PF13456">
    <property type="entry name" value="RVT_3"/>
    <property type="match status" value="1"/>
</dbReference>
<evidence type="ECO:0000259" key="1">
    <source>
        <dbReference type="Pfam" id="PF13456"/>
    </source>
</evidence>
<dbReference type="Pfam" id="PF13966">
    <property type="entry name" value="zf-RVT"/>
    <property type="match status" value="1"/>
</dbReference>
<dbReference type="InterPro" id="IPR026960">
    <property type="entry name" value="RVT-Znf"/>
</dbReference>
<name>A0A2H5MVA9_CITUN</name>
<dbReference type="GO" id="GO:0004523">
    <property type="term" value="F:RNA-DNA hybrid ribonuclease activity"/>
    <property type="evidence" value="ECO:0007669"/>
    <property type="project" value="InterPro"/>
</dbReference>
<dbReference type="STRING" id="55188.A0A2H5MVA9"/>
<feature type="domain" description="Reverse transcriptase zinc-binding" evidence="2">
    <location>
        <begin position="105"/>
        <end position="191"/>
    </location>
</feature>
<dbReference type="InterPro" id="IPR002156">
    <property type="entry name" value="RNaseH_domain"/>
</dbReference>
<feature type="domain" description="RNase H type-1" evidence="1">
    <location>
        <begin position="274"/>
        <end position="310"/>
    </location>
</feature>
<gene>
    <name evidence="3" type="ORF">CUMW_272900</name>
</gene>
<evidence type="ECO:0008006" key="5">
    <source>
        <dbReference type="Google" id="ProtNLM"/>
    </source>
</evidence>
<evidence type="ECO:0000313" key="3">
    <source>
        <dbReference type="EMBL" id="GAY31948.1"/>
    </source>
</evidence>
<dbReference type="PANTHER" id="PTHR34023:SF4">
    <property type="entry name" value="RNASE H TYPE-1 DOMAIN-CONTAINING PROTEIN"/>
    <property type="match status" value="1"/>
</dbReference>
<sequence>MGSTWEQTRVGMRWNIGDGKRVRFWWDCWVTTSSSLAAYTSQPIPNTLLSKRVADFVNEIGNWNWSLFSHLLPNNILLKIASVHPPTASHGADSFFWGASSNGNFSVKSAYEFLDDPIGNGDHSFWCLAWSWKGPHSIRVFLWLLLHGRLKTKKELNRRHLIDSTQCDRCGGPVEDILHTLRDCVTAKRVWSHLLPNHHPHSFFLCPLSDWLQMNLMRKKNNTSQEYWRVCFGVAVWRLWFWRNNFLFNHGSWESGFIATDIKARTKEILPNENAILVKTIRELLARDWIVHMEHVYREANSAADFLASYSLTKPLGLHVLPSPPPDIIGLLCNDAYGIAHSSLVLH</sequence>
<dbReference type="GO" id="GO:0003676">
    <property type="term" value="F:nucleic acid binding"/>
    <property type="evidence" value="ECO:0007669"/>
    <property type="project" value="InterPro"/>
</dbReference>
<dbReference type="Proteomes" id="UP000236630">
    <property type="component" value="Unassembled WGS sequence"/>
</dbReference>
<dbReference type="AlphaFoldDB" id="A0A2H5MVA9"/>
<reference evidence="3 4" key="1">
    <citation type="journal article" date="2017" name="Front. Genet.">
        <title>Draft sequencing of the heterozygous diploid genome of Satsuma (Citrus unshiu Marc.) using a hybrid assembly approach.</title>
        <authorList>
            <person name="Shimizu T."/>
            <person name="Tanizawa Y."/>
            <person name="Mochizuki T."/>
            <person name="Nagasaki H."/>
            <person name="Yoshioka T."/>
            <person name="Toyoda A."/>
            <person name="Fujiyama A."/>
            <person name="Kaminuma E."/>
            <person name="Nakamura Y."/>
        </authorList>
    </citation>
    <scope>NUCLEOTIDE SEQUENCE [LARGE SCALE GENOMIC DNA]</scope>
    <source>
        <strain evidence="4">cv. Miyagawa wase</strain>
    </source>
</reference>
<dbReference type="EMBL" id="BDQV01001304">
    <property type="protein sequence ID" value="GAY31948.1"/>
    <property type="molecule type" value="Genomic_DNA"/>
</dbReference>
<protein>
    <recommendedName>
        <fullName evidence="5">Reverse transcriptase zinc-binding domain-containing protein</fullName>
    </recommendedName>
</protein>
<comment type="caution">
    <text evidence="3">The sequence shown here is derived from an EMBL/GenBank/DDBJ whole genome shotgun (WGS) entry which is preliminary data.</text>
</comment>
<proteinExistence type="predicted"/>
<keyword evidence="4" id="KW-1185">Reference proteome</keyword>